<keyword evidence="4" id="KW-1185">Reference proteome</keyword>
<dbReference type="AlphaFoldDB" id="A0A517L227"/>
<sequence>MAIWWAYWTVILSLTSSISALTLLSAIAADPELSTLKAVIAGMGTSPGRPDPALEERFNSKLDGRQYTFFAPTNAAFAKLPASQVKALLSPSNYQLLLAIIRTHVAEGYFPASAVAKATKPITSIEGFPLSLNGTKINSQAKITATDFEADNGIFHKIDTVLNPFTSYFGLSSPIGKPPGPNINEPDTKLRDLLLAAKDLTIDRNISDIVTPNRLIRFTRPLEEGEPLPLFLVFSNTAYSVLPPSSYSSFIAPTNNALSAYLLEAGRIDNVTGFGKTASSAIISKIKAADGKLALKGGHGLDILFRQSHEDENEIFGLQITEQCTQNFWQTM</sequence>
<proteinExistence type="predicted"/>
<reference evidence="3 4" key="1">
    <citation type="submission" date="2019-07" db="EMBL/GenBank/DDBJ databases">
        <title>Finished genome of Venturia effusa.</title>
        <authorList>
            <person name="Young C.A."/>
            <person name="Cox M.P."/>
            <person name="Ganley A.R.D."/>
            <person name="David W.J."/>
        </authorList>
    </citation>
    <scope>NUCLEOTIDE SEQUENCE [LARGE SCALE GENOMIC DNA]</scope>
    <source>
        <strain evidence="4">albino</strain>
    </source>
</reference>
<dbReference type="SUPFAM" id="SSF82153">
    <property type="entry name" value="FAS1 domain"/>
    <property type="match status" value="1"/>
</dbReference>
<dbReference type="PANTHER" id="PTHR10900">
    <property type="entry name" value="PERIOSTIN-RELATED"/>
    <property type="match status" value="1"/>
</dbReference>
<organism evidence="3 4">
    <name type="scientific">Venturia effusa</name>
    <dbReference type="NCBI Taxonomy" id="50376"/>
    <lineage>
        <taxon>Eukaryota</taxon>
        <taxon>Fungi</taxon>
        <taxon>Dikarya</taxon>
        <taxon>Ascomycota</taxon>
        <taxon>Pezizomycotina</taxon>
        <taxon>Dothideomycetes</taxon>
        <taxon>Pleosporomycetidae</taxon>
        <taxon>Venturiales</taxon>
        <taxon>Venturiaceae</taxon>
        <taxon>Venturia</taxon>
    </lineage>
</organism>
<dbReference type="InterPro" id="IPR050904">
    <property type="entry name" value="Adhesion/Biosynth-related"/>
</dbReference>
<dbReference type="SMART" id="SM00554">
    <property type="entry name" value="FAS1"/>
    <property type="match status" value="1"/>
</dbReference>
<dbReference type="InterPro" id="IPR036378">
    <property type="entry name" value="FAS1_dom_sf"/>
</dbReference>
<dbReference type="EMBL" id="CP042187">
    <property type="protein sequence ID" value="QDS69690.1"/>
    <property type="molecule type" value="Genomic_DNA"/>
</dbReference>
<protein>
    <recommendedName>
        <fullName evidence="2">FAS1 domain-containing protein</fullName>
    </recommendedName>
</protein>
<keyword evidence="1" id="KW-0732">Signal</keyword>
<evidence type="ECO:0000313" key="3">
    <source>
        <dbReference type="EMBL" id="QDS69690.1"/>
    </source>
</evidence>
<dbReference type="Gene3D" id="2.30.180.10">
    <property type="entry name" value="FAS1 domain"/>
    <property type="match status" value="1"/>
</dbReference>
<dbReference type="Pfam" id="PF02469">
    <property type="entry name" value="Fasciclin"/>
    <property type="match status" value="1"/>
</dbReference>
<dbReference type="PROSITE" id="PS50213">
    <property type="entry name" value="FAS1"/>
    <property type="match status" value="1"/>
</dbReference>
<dbReference type="Proteomes" id="UP000316270">
    <property type="component" value="Chromosome 3"/>
</dbReference>
<dbReference type="InterPro" id="IPR000782">
    <property type="entry name" value="FAS1_domain"/>
</dbReference>
<gene>
    <name evidence="3" type="ORF">FKW77_009701</name>
</gene>
<feature type="signal peptide" evidence="1">
    <location>
        <begin position="1"/>
        <end position="20"/>
    </location>
</feature>
<dbReference type="OrthoDB" id="286301at2759"/>
<evidence type="ECO:0000256" key="1">
    <source>
        <dbReference type="SAM" id="SignalP"/>
    </source>
</evidence>
<feature type="domain" description="FAS1" evidence="2">
    <location>
        <begin position="20"/>
        <end position="162"/>
    </location>
</feature>
<dbReference type="STRING" id="50376.A0A517L227"/>
<name>A0A517L227_9PEZI</name>
<accession>A0A517L227</accession>
<feature type="chain" id="PRO_5021938315" description="FAS1 domain-containing protein" evidence="1">
    <location>
        <begin position="21"/>
        <end position="332"/>
    </location>
</feature>
<evidence type="ECO:0000259" key="2">
    <source>
        <dbReference type="PROSITE" id="PS50213"/>
    </source>
</evidence>
<dbReference type="PANTHER" id="PTHR10900:SF77">
    <property type="entry name" value="FI19380P1"/>
    <property type="match status" value="1"/>
</dbReference>
<evidence type="ECO:0000313" key="4">
    <source>
        <dbReference type="Proteomes" id="UP000316270"/>
    </source>
</evidence>